<accession>A0A1W1HG53</accession>
<evidence type="ECO:0000313" key="2">
    <source>
        <dbReference type="Proteomes" id="UP000191931"/>
    </source>
</evidence>
<keyword evidence="2" id="KW-1185">Reference proteome</keyword>
<dbReference type="STRING" id="1246637.MTBBW1_300106"/>
<protein>
    <submittedName>
        <fullName evidence="1">Uncharacterized protein</fullName>
    </submittedName>
</protein>
<proteinExistence type="predicted"/>
<dbReference type="EMBL" id="FWEV01000224">
    <property type="protein sequence ID" value="SLM31375.1"/>
    <property type="molecule type" value="Genomic_DNA"/>
</dbReference>
<evidence type="ECO:0000313" key="1">
    <source>
        <dbReference type="EMBL" id="SLM31375.1"/>
    </source>
</evidence>
<dbReference type="Proteomes" id="UP000191931">
    <property type="component" value="Unassembled WGS sequence"/>
</dbReference>
<reference evidence="1 2" key="1">
    <citation type="submission" date="2017-03" db="EMBL/GenBank/DDBJ databases">
        <authorList>
            <person name="Afonso C.L."/>
            <person name="Miller P.J."/>
            <person name="Scott M.A."/>
            <person name="Spackman E."/>
            <person name="Goraichik I."/>
            <person name="Dimitrov K.M."/>
            <person name="Suarez D.L."/>
            <person name="Swayne D.E."/>
        </authorList>
    </citation>
    <scope>NUCLEOTIDE SEQUENCE [LARGE SCALE GENOMIC DNA]</scope>
    <source>
        <strain evidence="1">PRJEB14757</strain>
    </source>
</reference>
<sequence>MGVIDTQSCPFTVEMDTICNIRGWLDGSHARLMGLDLVADSSIFYATQITTNKVHQ</sequence>
<gene>
    <name evidence="1" type="ORF">MTBBW1_300106</name>
</gene>
<name>A0A1W1HG53_9BACT</name>
<dbReference type="AlphaFoldDB" id="A0A1W1HG53"/>
<organism evidence="1 2">
    <name type="scientific">Desulfamplus magnetovallimortis</name>
    <dbReference type="NCBI Taxonomy" id="1246637"/>
    <lineage>
        <taxon>Bacteria</taxon>
        <taxon>Pseudomonadati</taxon>
        <taxon>Thermodesulfobacteriota</taxon>
        <taxon>Desulfobacteria</taxon>
        <taxon>Desulfobacterales</taxon>
        <taxon>Desulfobacteraceae</taxon>
        <taxon>Desulfamplus</taxon>
    </lineage>
</organism>